<keyword evidence="12" id="KW-0812">Transmembrane</keyword>
<dbReference type="PRINTS" id="PR00465">
    <property type="entry name" value="EP450IV"/>
</dbReference>
<evidence type="ECO:0000256" key="8">
    <source>
        <dbReference type="ARBA" id="ARBA00023033"/>
    </source>
</evidence>
<evidence type="ECO:0000256" key="11">
    <source>
        <dbReference type="RuleBase" id="RU000461"/>
    </source>
</evidence>
<proteinExistence type="inferred from homology"/>
<dbReference type="PRINTS" id="PR00385">
    <property type="entry name" value="P450"/>
</dbReference>
<dbReference type="InterPro" id="IPR002403">
    <property type="entry name" value="Cyt_P450_E_grp-IV"/>
</dbReference>
<dbReference type="GO" id="GO:0004497">
    <property type="term" value="F:monooxygenase activity"/>
    <property type="evidence" value="ECO:0007669"/>
    <property type="project" value="UniProtKB-KW"/>
</dbReference>
<evidence type="ECO:0000256" key="1">
    <source>
        <dbReference type="ARBA" id="ARBA00001971"/>
    </source>
</evidence>
<evidence type="ECO:0000256" key="9">
    <source>
        <dbReference type="ARBA" id="ARBA00023136"/>
    </source>
</evidence>
<dbReference type="GO" id="GO:0005506">
    <property type="term" value="F:iron ion binding"/>
    <property type="evidence" value="ECO:0007669"/>
    <property type="project" value="InterPro"/>
</dbReference>
<dbReference type="Pfam" id="PF00067">
    <property type="entry name" value="p450"/>
    <property type="match status" value="1"/>
</dbReference>
<protein>
    <submittedName>
        <fullName evidence="13">5058_t:CDS:1</fullName>
    </submittedName>
</protein>
<feature type="transmembrane region" description="Helical" evidence="12">
    <location>
        <begin position="43"/>
        <end position="61"/>
    </location>
</feature>
<evidence type="ECO:0000256" key="3">
    <source>
        <dbReference type="ARBA" id="ARBA00010617"/>
    </source>
</evidence>
<keyword evidence="9 12" id="KW-0472">Membrane</keyword>
<dbReference type="GO" id="GO:0020037">
    <property type="term" value="F:heme binding"/>
    <property type="evidence" value="ECO:0007669"/>
    <property type="project" value="InterPro"/>
</dbReference>
<dbReference type="GO" id="GO:0016705">
    <property type="term" value="F:oxidoreductase activity, acting on paired donors, with incorporation or reduction of molecular oxygen"/>
    <property type="evidence" value="ECO:0007669"/>
    <property type="project" value="InterPro"/>
</dbReference>
<dbReference type="InterPro" id="IPR050529">
    <property type="entry name" value="CYP450_sterol_14alpha_dmase"/>
</dbReference>
<keyword evidence="6 11" id="KW-0560">Oxidoreductase</keyword>
<organism evidence="13 14">
    <name type="scientific">Acaulospora morrowiae</name>
    <dbReference type="NCBI Taxonomy" id="94023"/>
    <lineage>
        <taxon>Eukaryota</taxon>
        <taxon>Fungi</taxon>
        <taxon>Fungi incertae sedis</taxon>
        <taxon>Mucoromycota</taxon>
        <taxon>Glomeromycotina</taxon>
        <taxon>Glomeromycetes</taxon>
        <taxon>Diversisporales</taxon>
        <taxon>Acaulosporaceae</taxon>
        <taxon>Acaulospora</taxon>
    </lineage>
</organism>
<keyword evidence="5 10" id="KW-0479">Metal-binding</keyword>
<dbReference type="EMBL" id="CAJVPV010006500">
    <property type="protein sequence ID" value="CAG8606067.1"/>
    <property type="molecule type" value="Genomic_DNA"/>
</dbReference>
<evidence type="ECO:0000313" key="14">
    <source>
        <dbReference type="Proteomes" id="UP000789342"/>
    </source>
</evidence>
<reference evidence="13" key="1">
    <citation type="submission" date="2021-06" db="EMBL/GenBank/DDBJ databases">
        <authorList>
            <person name="Kallberg Y."/>
            <person name="Tangrot J."/>
            <person name="Rosling A."/>
        </authorList>
    </citation>
    <scope>NUCLEOTIDE SEQUENCE</scope>
    <source>
        <strain evidence="13">CL551</strain>
    </source>
</reference>
<keyword evidence="4 10" id="KW-0349">Heme</keyword>
<keyword evidence="14" id="KW-1185">Reference proteome</keyword>
<sequence>MAVKLFTLIYNSYLVPFAHQVNAIASRNALLAPYLKDASADTILLMCASLVIVSIVFLYTLKNVLYARPHSNEPPIVPYWVPFVGSAVTMGIDPIKFYRENQKKYGDYYTFILLGRRMVTCLGTEGNNFVFNAKIADVNAEDAYRSLTVPVFGRGVVYDVENAILMEQKKFVKSGLSVENLRAYVPMIEMETKNYIARWNMKSAVENIYHVTSQLIIMTASRCLLGEEVRSKLDESFAQIFHDLDGGFQPINFLFENLPIPSNKLRDQAHVKMHNFFLEIMKARRESNIKDRHDIMQYLTTECKYKDGRKLSDEESANIMIAMLMAGQHTSSTTSAWALFFLAENPELFEQLRQEQIKVLGSLDAPLTFDAIKKLTLHDNVVRETLRLRSPLLCIMRKVVRDLPIPNTNYVIPKGSYIQGVPTISSRSDEYFEQAEKFNPHRWEIFDKQNNKEHDDDFVDYGFGALNMSKARSPFLPFGAGRHRCIGEPFAYLQIKTILATIVRTFKFELPDNKLPECDFTTMVVRPKDPFIRYVRVDY</sequence>
<dbReference type="CDD" id="cd11042">
    <property type="entry name" value="CYP51-like"/>
    <property type="match status" value="1"/>
</dbReference>
<dbReference type="AlphaFoldDB" id="A0A9N9CN17"/>
<evidence type="ECO:0000256" key="4">
    <source>
        <dbReference type="ARBA" id="ARBA00022617"/>
    </source>
</evidence>
<dbReference type="GO" id="GO:0016020">
    <property type="term" value="C:membrane"/>
    <property type="evidence" value="ECO:0007669"/>
    <property type="project" value="UniProtKB-SubCell"/>
</dbReference>
<keyword evidence="12" id="KW-1133">Transmembrane helix</keyword>
<comment type="cofactor">
    <cofactor evidence="1 10">
        <name>heme</name>
        <dbReference type="ChEBI" id="CHEBI:30413"/>
    </cofactor>
</comment>
<accession>A0A9N9CN17</accession>
<dbReference type="Gene3D" id="1.10.630.10">
    <property type="entry name" value="Cytochrome P450"/>
    <property type="match status" value="1"/>
</dbReference>
<dbReference type="InterPro" id="IPR017972">
    <property type="entry name" value="Cyt_P450_CS"/>
</dbReference>
<dbReference type="FunFam" id="1.10.630.10:FF:000033">
    <property type="entry name" value="14-alpha sterol demethylase"/>
    <property type="match status" value="1"/>
</dbReference>
<dbReference type="InterPro" id="IPR001128">
    <property type="entry name" value="Cyt_P450"/>
</dbReference>
<dbReference type="InterPro" id="IPR036396">
    <property type="entry name" value="Cyt_P450_sf"/>
</dbReference>
<evidence type="ECO:0000256" key="5">
    <source>
        <dbReference type="ARBA" id="ARBA00022723"/>
    </source>
</evidence>
<keyword evidence="7 10" id="KW-0408">Iron</keyword>
<dbReference type="OrthoDB" id="1055148at2759"/>
<evidence type="ECO:0000313" key="13">
    <source>
        <dbReference type="EMBL" id="CAG8606067.1"/>
    </source>
</evidence>
<dbReference type="PANTHER" id="PTHR24304:SF2">
    <property type="entry name" value="24-HYDROXYCHOLESTEROL 7-ALPHA-HYDROXYLASE"/>
    <property type="match status" value="1"/>
</dbReference>
<comment type="caution">
    <text evidence="13">The sequence shown here is derived from an EMBL/GenBank/DDBJ whole genome shotgun (WGS) entry which is preliminary data.</text>
</comment>
<keyword evidence="8 11" id="KW-0503">Monooxygenase</keyword>
<evidence type="ECO:0000256" key="7">
    <source>
        <dbReference type="ARBA" id="ARBA00023004"/>
    </source>
</evidence>
<evidence type="ECO:0000256" key="2">
    <source>
        <dbReference type="ARBA" id="ARBA00004370"/>
    </source>
</evidence>
<feature type="binding site" description="axial binding residue" evidence="10">
    <location>
        <position position="485"/>
    </location>
    <ligand>
        <name>heme</name>
        <dbReference type="ChEBI" id="CHEBI:30413"/>
    </ligand>
    <ligandPart>
        <name>Fe</name>
        <dbReference type="ChEBI" id="CHEBI:18248"/>
    </ligandPart>
</feature>
<dbReference type="PROSITE" id="PS00086">
    <property type="entry name" value="CYTOCHROME_P450"/>
    <property type="match status" value="1"/>
</dbReference>
<evidence type="ECO:0000256" key="12">
    <source>
        <dbReference type="SAM" id="Phobius"/>
    </source>
</evidence>
<evidence type="ECO:0000256" key="10">
    <source>
        <dbReference type="PIRSR" id="PIRSR602403-1"/>
    </source>
</evidence>
<dbReference type="PANTHER" id="PTHR24304">
    <property type="entry name" value="CYTOCHROME P450 FAMILY 7"/>
    <property type="match status" value="1"/>
</dbReference>
<gene>
    <name evidence="13" type="ORF">AMORRO_LOCUS7999</name>
</gene>
<dbReference type="Proteomes" id="UP000789342">
    <property type="component" value="Unassembled WGS sequence"/>
</dbReference>
<name>A0A9N9CN17_9GLOM</name>
<comment type="similarity">
    <text evidence="3 11">Belongs to the cytochrome P450 family.</text>
</comment>
<evidence type="ECO:0000256" key="6">
    <source>
        <dbReference type="ARBA" id="ARBA00023002"/>
    </source>
</evidence>
<comment type="subcellular location">
    <subcellularLocation>
        <location evidence="2">Membrane</location>
    </subcellularLocation>
</comment>
<dbReference type="SUPFAM" id="SSF48264">
    <property type="entry name" value="Cytochrome P450"/>
    <property type="match status" value="1"/>
</dbReference>